<feature type="chain" id="PRO_5025616958" evidence="2">
    <location>
        <begin position="30"/>
        <end position="199"/>
    </location>
</feature>
<keyword evidence="4" id="KW-1185">Reference proteome</keyword>
<keyword evidence="1" id="KW-0812">Transmembrane</keyword>
<keyword evidence="2" id="KW-0732">Signal</keyword>
<gene>
    <name evidence="3" type="ORF">GsuE55_13050</name>
</gene>
<feature type="signal peptide" evidence="2">
    <location>
        <begin position="1"/>
        <end position="29"/>
    </location>
</feature>
<protein>
    <submittedName>
        <fullName evidence="3">Uncharacterized protein</fullName>
    </submittedName>
</protein>
<name>A0A679FJC5_9BACL</name>
<dbReference type="AlphaFoldDB" id="A0A679FJC5"/>
<evidence type="ECO:0000313" key="4">
    <source>
        <dbReference type="Proteomes" id="UP000501421"/>
    </source>
</evidence>
<dbReference type="RefSeq" id="WP_033843625.1">
    <property type="nucleotide sequence ID" value="NZ_AP022557.1"/>
</dbReference>
<proteinExistence type="predicted"/>
<dbReference type="EMBL" id="AP022557">
    <property type="protein sequence ID" value="BBW96472.1"/>
    <property type="molecule type" value="Genomic_DNA"/>
</dbReference>
<reference evidence="4" key="1">
    <citation type="journal article" date="2020" name="Microbiol. Resour. Announc.">
        <title>Complete Genome Sequence of Geobacillus sp. Strain E55-1, Isolated from Mine Geyser in Japan.</title>
        <authorList>
            <person name="Miyazaki K."/>
            <person name="Hase E."/>
            <person name="Tokito N."/>
        </authorList>
    </citation>
    <scope>NUCLEOTIDE SEQUENCE [LARGE SCALE GENOMIC DNA]</scope>
    <source>
        <strain evidence="4">E55-1</strain>
    </source>
</reference>
<keyword evidence="1" id="KW-0472">Membrane</keyword>
<sequence>MNKIKSYLSFLLSFVLILSTLGGAGIAQAQVEENYMEEWIEEELPQLDDYEQALSIIEQIPESVVLEGTDAIINWYKENIDDPAVLAAIQYQYNQTNQGEFKIQGVVGCVSAVGVALVTLAWAPSKILKVKEALKALGGTAKFVSTAINYYKNYRKLKYPRTIAWERAVNAAAVNVAPSLKEALLGFFGIASIVDACTS</sequence>
<evidence type="ECO:0000256" key="1">
    <source>
        <dbReference type="SAM" id="Phobius"/>
    </source>
</evidence>
<feature type="transmembrane region" description="Helical" evidence="1">
    <location>
        <begin position="103"/>
        <end position="123"/>
    </location>
</feature>
<dbReference type="Proteomes" id="UP000501421">
    <property type="component" value="Chromosome"/>
</dbReference>
<accession>A0A679FJC5</accession>
<organism evidence="3 4">
    <name type="scientific">Geobacillus subterraneus</name>
    <dbReference type="NCBI Taxonomy" id="129338"/>
    <lineage>
        <taxon>Bacteria</taxon>
        <taxon>Bacillati</taxon>
        <taxon>Bacillota</taxon>
        <taxon>Bacilli</taxon>
        <taxon>Bacillales</taxon>
        <taxon>Anoxybacillaceae</taxon>
        <taxon>Geobacillus</taxon>
    </lineage>
</organism>
<evidence type="ECO:0000256" key="2">
    <source>
        <dbReference type="SAM" id="SignalP"/>
    </source>
</evidence>
<evidence type="ECO:0000313" key="3">
    <source>
        <dbReference type="EMBL" id="BBW96472.1"/>
    </source>
</evidence>
<keyword evidence="1" id="KW-1133">Transmembrane helix</keyword>